<evidence type="ECO:0000313" key="1">
    <source>
        <dbReference type="EMBL" id="ACL79884.1"/>
    </source>
</evidence>
<dbReference type="AlphaFoldDB" id="C5HEZ7"/>
<dbReference type="EMBL" id="FJ410323">
    <property type="protein sequence ID" value="ACL79884.1"/>
    <property type="molecule type" value="mRNA"/>
</dbReference>
<organism evidence="1">
    <name type="scientific">Rimicaris exoculata</name>
    <name type="common">Deep-sea hydrothermal vent shrimp</name>
    <dbReference type="NCBI Taxonomy" id="71621"/>
    <lineage>
        <taxon>Eukaryota</taxon>
        <taxon>Metazoa</taxon>
        <taxon>Ecdysozoa</taxon>
        <taxon>Arthropoda</taxon>
        <taxon>Crustacea</taxon>
        <taxon>Multicrustacea</taxon>
        <taxon>Malacostraca</taxon>
        <taxon>Eumalacostraca</taxon>
        <taxon>Eucarida</taxon>
        <taxon>Decapoda</taxon>
        <taxon>Pleocyemata</taxon>
        <taxon>Caridea</taxon>
        <taxon>Bresilioidea</taxon>
        <taxon>Alvinocarididae</taxon>
        <taxon>Rimicaris</taxon>
    </lineage>
</organism>
<feature type="non-terminal residue" evidence="1">
    <location>
        <position position="1"/>
    </location>
</feature>
<reference evidence="1" key="1">
    <citation type="submission" date="2008-10" db="EMBL/GenBank/DDBJ databases">
        <title>Thermal stress in deep-sea hydrothermal vent shrimps.</title>
        <authorList>
            <person name="Cottin D."/>
            <person name="Leger N."/>
            <person name="Shillito B."/>
            <person name="Ravaux J."/>
        </authorList>
    </citation>
    <scope>NUCLEOTIDE SEQUENCE</scope>
    <source>
        <tissue evidence="1">Abdominal muscle</tissue>
    </source>
</reference>
<protein>
    <submittedName>
        <fullName evidence="1">Putative articulin p60</fullName>
    </submittedName>
</protein>
<accession>C5HEZ7</accession>
<proteinExistence type="evidence at transcript level"/>
<name>C5HEZ7_RIMEX</name>
<sequence>VQGELRQVTQTFAEPAPVSVDVNALPVLGAPAPLAIAPYSAAIAPAVAPAVAYSNVNLNIPAPVPAGEAPAPELLVQRIPVQALGRPVVSHTPQITEVRPELKITERVYDVAVPKPVYETKEVTPIQHQYVPEPYGVPQPYAVAQPCPVPTPVNVPFAVPHPVHVQHNVIAQPAVAAVGYNTVAAANTGYAFAAPAAYPGGY</sequence>
<feature type="non-terminal residue" evidence="1">
    <location>
        <position position="202"/>
    </location>
</feature>